<feature type="region of interest" description="Disordered" evidence="1">
    <location>
        <begin position="1034"/>
        <end position="1065"/>
    </location>
</feature>
<dbReference type="InterPro" id="IPR011765">
    <property type="entry name" value="Pept_M16_N"/>
</dbReference>
<evidence type="ECO:0000259" key="2">
    <source>
        <dbReference type="Pfam" id="PF00675"/>
    </source>
</evidence>
<evidence type="ECO:0000313" key="4">
    <source>
        <dbReference type="EMBL" id="EMD42233.1"/>
    </source>
</evidence>
<dbReference type="Proteomes" id="UP000016930">
    <property type="component" value="Unassembled WGS sequence"/>
</dbReference>
<gene>
    <name evidence="4" type="ORF">CERSUDRAFT_79827</name>
</gene>
<evidence type="ECO:0008006" key="6">
    <source>
        <dbReference type="Google" id="ProtNLM"/>
    </source>
</evidence>
<dbReference type="FunFam" id="3.30.830.10:FF:000031">
    <property type="entry name" value="Putative zinc metalloprotease"/>
    <property type="match status" value="1"/>
</dbReference>
<dbReference type="STRING" id="914234.M2QYJ2"/>
<proteinExistence type="predicted"/>
<evidence type="ECO:0000259" key="3">
    <source>
        <dbReference type="Pfam" id="PF05193"/>
    </source>
</evidence>
<evidence type="ECO:0000256" key="1">
    <source>
        <dbReference type="SAM" id="MobiDB-lite"/>
    </source>
</evidence>
<accession>M2QYJ2</accession>
<dbReference type="AlphaFoldDB" id="M2QYJ2"/>
<feature type="domain" description="Peptidase M16 N-terminal" evidence="2">
    <location>
        <begin position="72"/>
        <end position="150"/>
    </location>
</feature>
<dbReference type="FunFam" id="3.30.830.10:FF:000015">
    <property type="entry name" value="Putative zinc metalloprotease"/>
    <property type="match status" value="1"/>
</dbReference>
<name>M2QYJ2_CERS8</name>
<reference evidence="4 5" key="1">
    <citation type="journal article" date="2012" name="Proc. Natl. Acad. Sci. U.S.A.">
        <title>Comparative genomics of Ceriporiopsis subvermispora and Phanerochaete chrysosporium provide insight into selective ligninolysis.</title>
        <authorList>
            <person name="Fernandez-Fueyo E."/>
            <person name="Ruiz-Duenas F.J."/>
            <person name="Ferreira P."/>
            <person name="Floudas D."/>
            <person name="Hibbett D.S."/>
            <person name="Canessa P."/>
            <person name="Larrondo L.F."/>
            <person name="James T.Y."/>
            <person name="Seelenfreund D."/>
            <person name="Lobos S."/>
            <person name="Polanco R."/>
            <person name="Tello M."/>
            <person name="Honda Y."/>
            <person name="Watanabe T."/>
            <person name="Watanabe T."/>
            <person name="Ryu J.S."/>
            <person name="Kubicek C.P."/>
            <person name="Schmoll M."/>
            <person name="Gaskell J."/>
            <person name="Hammel K.E."/>
            <person name="St John F.J."/>
            <person name="Vanden Wymelenberg A."/>
            <person name="Sabat G."/>
            <person name="Splinter BonDurant S."/>
            <person name="Syed K."/>
            <person name="Yadav J.S."/>
            <person name="Doddapaneni H."/>
            <person name="Subramanian V."/>
            <person name="Lavin J.L."/>
            <person name="Oguiza J.A."/>
            <person name="Perez G."/>
            <person name="Pisabarro A.G."/>
            <person name="Ramirez L."/>
            <person name="Santoyo F."/>
            <person name="Master E."/>
            <person name="Coutinho P.M."/>
            <person name="Henrissat B."/>
            <person name="Lombard V."/>
            <person name="Magnuson J.K."/>
            <person name="Kuees U."/>
            <person name="Hori C."/>
            <person name="Igarashi K."/>
            <person name="Samejima M."/>
            <person name="Held B.W."/>
            <person name="Barry K.W."/>
            <person name="LaButti K.M."/>
            <person name="Lapidus A."/>
            <person name="Lindquist E.A."/>
            <person name="Lucas S.M."/>
            <person name="Riley R."/>
            <person name="Salamov A.A."/>
            <person name="Hoffmeister D."/>
            <person name="Schwenk D."/>
            <person name="Hadar Y."/>
            <person name="Yarden O."/>
            <person name="de Vries R.P."/>
            <person name="Wiebenga A."/>
            <person name="Stenlid J."/>
            <person name="Eastwood D."/>
            <person name="Grigoriev I.V."/>
            <person name="Berka R.M."/>
            <person name="Blanchette R.A."/>
            <person name="Kersten P."/>
            <person name="Martinez A.T."/>
            <person name="Vicuna R."/>
            <person name="Cullen D."/>
        </authorList>
    </citation>
    <scope>NUCLEOTIDE SEQUENCE [LARGE SCALE GENOMIC DNA]</scope>
    <source>
        <strain evidence="4 5">B</strain>
    </source>
</reference>
<organism evidence="4 5">
    <name type="scientific">Ceriporiopsis subvermispora (strain B)</name>
    <name type="common">White-rot fungus</name>
    <name type="synonym">Gelatoporia subvermispora</name>
    <dbReference type="NCBI Taxonomy" id="914234"/>
    <lineage>
        <taxon>Eukaryota</taxon>
        <taxon>Fungi</taxon>
        <taxon>Dikarya</taxon>
        <taxon>Basidiomycota</taxon>
        <taxon>Agaricomycotina</taxon>
        <taxon>Agaricomycetes</taxon>
        <taxon>Polyporales</taxon>
        <taxon>Gelatoporiaceae</taxon>
        <taxon>Gelatoporia</taxon>
    </lineage>
</organism>
<dbReference type="InterPro" id="IPR011249">
    <property type="entry name" value="Metalloenz_LuxS/M16"/>
</dbReference>
<dbReference type="PANTHER" id="PTHR43016">
    <property type="entry name" value="PRESEQUENCE PROTEASE"/>
    <property type="match status" value="1"/>
</dbReference>
<dbReference type="GO" id="GO:0046872">
    <property type="term" value="F:metal ion binding"/>
    <property type="evidence" value="ECO:0007669"/>
    <property type="project" value="InterPro"/>
</dbReference>
<dbReference type="PANTHER" id="PTHR43016:SF16">
    <property type="entry name" value="METALLOPROTEASE, PUTATIVE (AFU_ORTHOLOGUE AFUA_4G07610)-RELATED"/>
    <property type="match status" value="1"/>
</dbReference>
<dbReference type="Pfam" id="PF05193">
    <property type="entry name" value="Peptidase_M16_C"/>
    <property type="match status" value="1"/>
</dbReference>
<evidence type="ECO:0000313" key="5">
    <source>
        <dbReference type="Proteomes" id="UP000016930"/>
    </source>
</evidence>
<dbReference type="SUPFAM" id="SSF63411">
    <property type="entry name" value="LuxS/MPP-like metallohydrolase"/>
    <property type="match status" value="4"/>
</dbReference>
<dbReference type="Gene3D" id="3.30.830.10">
    <property type="entry name" value="Metalloenzyme, LuxS/M16 peptidase-like"/>
    <property type="match status" value="4"/>
</dbReference>
<sequence length="1065" mass="117780">MSPVSINGVIPHDQVHETHGNFELVKRLKLDYADIVVSKWKSSVTGLSVVHLDYDAPIVNGYFVVATEIFDDTGCPHTLEHLIFLGSEKYPYKGIIDHFANRGFSNGTNAWTDIDHTAYTVSTAGEQGFLQLLPIYVDHILYPTLTNAGFVTEVHHINGKGEDSGVVYSEMQGRENTSSDIMALHSQRLLNPPGSAYRSETGGLMSALRVLTIDQIRDYHKTYYAPHNFCLVVAGKLASGTKSLLDVVQKQVEPSIIAHKQDKGPRPQGWKRPFLETASAIRAISSTVKHVVEFPEKDESVGEVMISLLGPPPNAFLERKALDILSLYLTSSATAPLNKEFVEIENPLCTYIWFGEDTRATRIDLPIYAGSVPTEHLESFNEKLMASLRRIIEEGVDLERIARVINRDERQLRSKLEASKGDTFSNAIIADFIYGAEDGSELTEALNEFHQYNELRNWSSKQWTNLLADLINQPHVVTLGKPSAKLAEKLEKDEQARIAAQKDRLGPNGLAAAEQLLEEAKKEHDKEIPKDVLASFPVPDVKSISWIPVQSLQEPGKGEGRRRLVEQSDNAELAKHIQGDGQELPFFVQYDHVQSDFVSINAYFSLANLPDRLRPHMTVYLASFFSLPVRRSTGERLSYEEVVNKLDDETVSFEVALGIGNIFTETVRVTLKVETAMYEVGIAWLKDLVYGSEFDKDRLAVTIAKTQQALPELKRDGDNVLTSVTAELLYNEQSTQRAGAVLPQVEFIPKLAQQLQVSPEEVIKDFEEIRKHITDPSGVRFSVTGNVLDLQQPRSLWGKYFNEQLPAANLAPVPLISGTLSEVGKNPVQQAIVVSLPTIESSYVAHTTKGILGFQHPDFPAIRVAAEVLNATESFLWRYIRGSGLAYGASVSIDNEAGLLWFNLYRSSNCIEAFKQGASVLKGITDGSIPLDDTTLDTAKSSIVYSVTRTVATPTRAASASFYNQALKGVPQDWQRQLLQQYQAVSKEDVVEALRKYFLPLFDSSTSVAVVVTAPSKSKEIGDDLTAAGFVVQQRTVEADAGEDEEGSESGSDEGSESGSEEESD</sequence>
<dbReference type="EMBL" id="KB445791">
    <property type="protein sequence ID" value="EMD42233.1"/>
    <property type="molecule type" value="Genomic_DNA"/>
</dbReference>
<dbReference type="HOGENOM" id="CLU_006065_0_0_1"/>
<dbReference type="InterPro" id="IPR007863">
    <property type="entry name" value="Peptidase_M16_C"/>
</dbReference>
<protein>
    <recommendedName>
        <fullName evidence="6">Mitochondrial presequence protease</fullName>
    </recommendedName>
</protein>
<keyword evidence="5" id="KW-1185">Reference proteome</keyword>
<feature type="compositionally biased region" description="Acidic residues" evidence="1">
    <location>
        <begin position="1040"/>
        <end position="1065"/>
    </location>
</feature>
<dbReference type="Pfam" id="PF00675">
    <property type="entry name" value="Peptidase_M16"/>
    <property type="match status" value="1"/>
</dbReference>
<dbReference type="OrthoDB" id="4953at2759"/>
<feature type="domain" description="Peptidase M16 C-terminal" evidence="3">
    <location>
        <begin position="211"/>
        <end position="406"/>
    </location>
</feature>